<sequence>MGDRRIRVGAVAAVIAVLATGCGSVTRGSAVAEPGAVTTSAGSGGGQPVTALPDCATLDRALGAFVAGMTLSKQTTMPGSAAPICLWTDGAPIGVGDNLFAGVKDNGFTAAMIDSMRGRGSLSVVDDPRVTALGGVALRVTDSLATIAMPGRSVDAGTLGRSDDWQHYLDAAVSIAQFLGK</sequence>
<dbReference type="Proteomes" id="UP000316256">
    <property type="component" value="Unassembled WGS sequence"/>
</dbReference>
<reference evidence="1 2" key="1">
    <citation type="submission" date="2019-06" db="EMBL/GenBank/DDBJ databases">
        <title>Rhodococcus spaelei sp. nov., isolated from a cave.</title>
        <authorList>
            <person name="Lee S.D."/>
        </authorList>
    </citation>
    <scope>NUCLEOTIDE SEQUENCE [LARGE SCALE GENOMIC DNA]</scope>
    <source>
        <strain evidence="1 2">C9-5</strain>
    </source>
</reference>
<dbReference type="PROSITE" id="PS51257">
    <property type="entry name" value="PROKAR_LIPOPROTEIN"/>
    <property type="match status" value="1"/>
</dbReference>
<name>A0A541BNM1_9NOCA</name>
<comment type="caution">
    <text evidence="1">The sequence shown here is derived from an EMBL/GenBank/DDBJ whole genome shotgun (WGS) entry which is preliminary data.</text>
</comment>
<evidence type="ECO:0008006" key="3">
    <source>
        <dbReference type="Google" id="ProtNLM"/>
    </source>
</evidence>
<gene>
    <name evidence="1" type="ORF">FK531_04415</name>
</gene>
<evidence type="ECO:0000313" key="1">
    <source>
        <dbReference type="EMBL" id="TQF73925.1"/>
    </source>
</evidence>
<dbReference type="EMBL" id="VIGH01000002">
    <property type="protein sequence ID" value="TQF73925.1"/>
    <property type="molecule type" value="Genomic_DNA"/>
</dbReference>
<dbReference type="OrthoDB" id="4462689at2"/>
<accession>A0A541BNM1</accession>
<evidence type="ECO:0000313" key="2">
    <source>
        <dbReference type="Proteomes" id="UP000316256"/>
    </source>
</evidence>
<keyword evidence="2" id="KW-1185">Reference proteome</keyword>
<dbReference type="AlphaFoldDB" id="A0A541BNM1"/>
<organism evidence="1 2">
    <name type="scientific">Rhodococcus spelaei</name>
    <dbReference type="NCBI Taxonomy" id="2546320"/>
    <lineage>
        <taxon>Bacteria</taxon>
        <taxon>Bacillati</taxon>
        <taxon>Actinomycetota</taxon>
        <taxon>Actinomycetes</taxon>
        <taxon>Mycobacteriales</taxon>
        <taxon>Nocardiaceae</taxon>
        <taxon>Rhodococcus</taxon>
    </lineage>
</organism>
<dbReference type="RefSeq" id="WP_142095559.1">
    <property type="nucleotide sequence ID" value="NZ_VIGH01000002.1"/>
</dbReference>
<proteinExistence type="predicted"/>
<protein>
    <recommendedName>
        <fullName evidence="3">DUF3558 domain-containing protein</fullName>
    </recommendedName>
</protein>